<feature type="region of interest" description="Disordered" evidence="4">
    <location>
        <begin position="347"/>
        <end position="374"/>
    </location>
</feature>
<keyword evidence="2" id="KW-0521">NADP</keyword>
<dbReference type="EMBL" id="AZHC01000058">
    <property type="protein sequence ID" value="OAA34248.1"/>
    <property type="molecule type" value="Genomic_DNA"/>
</dbReference>
<comment type="similarity">
    <text evidence="1">Belongs to the shaker potassium channel beta subunit family.</text>
</comment>
<evidence type="ECO:0000256" key="2">
    <source>
        <dbReference type="ARBA" id="ARBA00022857"/>
    </source>
</evidence>
<evidence type="ECO:0000256" key="3">
    <source>
        <dbReference type="ARBA" id="ARBA00023002"/>
    </source>
</evidence>
<dbReference type="SUPFAM" id="SSF51430">
    <property type="entry name" value="NAD(P)-linked oxidoreductase"/>
    <property type="match status" value="1"/>
</dbReference>
<dbReference type="PRINTS" id="PR01577">
    <property type="entry name" value="KCNABCHANNEL"/>
</dbReference>
<dbReference type="AlphaFoldDB" id="A0A166W1E0"/>
<dbReference type="Pfam" id="PF00248">
    <property type="entry name" value="Aldo_ket_red"/>
    <property type="match status" value="1"/>
</dbReference>
<evidence type="ECO:0000256" key="1">
    <source>
        <dbReference type="ARBA" id="ARBA00006515"/>
    </source>
</evidence>
<sequence>MSATDAFDPKNMAGSYIPAKMGCIFRYLGASGLKVSVIGLGTWLTIGETVNGATVKDCLRAARSNGVNFFDTAEEYAGGKAESELGAALQELAWPRDEYVLSTKIYFGTGSEEPNSWGLSRKHIVEGLKNSLSRLQTPYVDVVYAHRFDSGTPMREIVEGFTQCIRNFNLAYYWGTSEWSAEQIRSATAIAERCNLIAPVVEQPEYNMFHRERLEVEYRSLQEEFNYGATIFSPLACGVLTGKYNDGIPHGSRLALHPEQLKEEIEHLESAEGQSQIRKLKLLTLVAERLSVKMATLALAWCIKNESVSSVITAASRVDQIHQNCEAVALVPKLTQDVMDEIEDILDNRPEPHEDFGRRRAATRSLAEAGSLNP</sequence>
<dbReference type="GO" id="GO:0016491">
    <property type="term" value="F:oxidoreductase activity"/>
    <property type="evidence" value="ECO:0007669"/>
    <property type="project" value="UniProtKB-KW"/>
</dbReference>
<comment type="caution">
    <text evidence="6">The sequence shown here is derived from an EMBL/GenBank/DDBJ whole genome shotgun (WGS) entry which is preliminary data.</text>
</comment>
<dbReference type="STRING" id="1081105.A0A166W1E0"/>
<organism evidence="6 7">
    <name type="scientific">Metarhizium rileyi (strain RCEF 4871)</name>
    <name type="common">Nomuraea rileyi</name>
    <dbReference type="NCBI Taxonomy" id="1649241"/>
    <lineage>
        <taxon>Eukaryota</taxon>
        <taxon>Fungi</taxon>
        <taxon>Dikarya</taxon>
        <taxon>Ascomycota</taxon>
        <taxon>Pezizomycotina</taxon>
        <taxon>Sordariomycetes</taxon>
        <taxon>Hypocreomycetidae</taxon>
        <taxon>Hypocreales</taxon>
        <taxon>Clavicipitaceae</taxon>
        <taxon>Metarhizium</taxon>
    </lineage>
</organism>
<dbReference type="Proteomes" id="UP000243498">
    <property type="component" value="Unassembled WGS sequence"/>
</dbReference>
<dbReference type="GO" id="GO:0034220">
    <property type="term" value="P:monoatomic ion transmembrane transport"/>
    <property type="evidence" value="ECO:0007669"/>
    <property type="project" value="UniProtKB-KW"/>
</dbReference>
<keyword evidence="6" id="KW-0813">Transport</keyword>
<evidence type="ECO:0000256" key="4">
    <source>
        <dbReference type="SAM" id="MobiDB-lite"/>
    </source>
</evidence>
<dbReference type="Gene3D" id="3.20.20.100">
    <property type="entry name" value="NADP-dependent oxidoreductase domain"/>
    <property type="match status" value="1"/>
</dbReference>
<dbReference type="OrthoDB" id="1720422at2759"/>
<evidence type="ECO:0000313" key="6">
    <source>
        <dbReference type="EMBL" id="OAA34248.1"/>
    </source>
</evidence>
<dbReference type="InterPro" id="IPR023210">
    <property type="entry name" value="NADP_OxRdtase_dom"/>
</dbReference>
<protein>
    <submittedName>
        <fullName evidence="6">Potassium channel, voltage-dependent, beta subunit, KCNAB-related protein</fullName>
    </submittedName>
</protein>
<dbReference type="PANTHER" id="PTHR43150">
    <property type="entry name" value="HYPERKINETIC, ISOFORM M"/>
    <property type="match status" value="1"/>
</dbReference>
<name>A0A166W1E0_METRR</name>
<evidence type="ECO:0000259" key="5">
    <source>
        <dbReference type="Pfam" id="PF00248"/>
    </source>
</evidence>
<gene>
    <name evidence="6" type="ORF">NOR_08590</name>
</gene>
<feature type="domain" description="NADP-dependent oxidoreductase" evidence="5">
    <location>
        <begin position="38"/>
        <end position="346"/>
    </location>
</feature>
<dbReference type="InterPro" id="IPR005399">
    <property type="entry name" value="K_chnl_volt-dep_bsu_KCNAB-rel"/>
</dbReference>
<dbReference type="InterPro" id="IPR036812">
    <property type="entry name" value="NAD(P)_OxRdtase_dom_sf"/>
</dbReference>
<accession>A0A166W1E0</accession>
<proteinExistence type="inferred from homology"/>
<reference evidence="6 7" key="1">
    <citation type="journal article" date="2016" name="Genome Biol. Evol.">
        <title>Divergent and convergent evolution of fungal pathogenicity.</title>
        <authorList>
            <person name="Shang Y."/>
            <person name="Xiao G."/>
            <person name="Zheng P."/>
            <person name="Cen K."/>
            <person name="Zhan S."/>
            <person name="Wang C."/>
        </authorList>
    </citation>
    <scope>NUCLEOTIDE SEQUENCE [LARGE SCALE GENOMIC DNA]</scope>
    <source>
        <strain evidence="6 7">RCEF 4871</strain>
    </source>
</reference>
<keyword evidence="6" id="KW-0406">Ion transport</keyword>
<keyword evidence="6" id="KW-0407">Ion channel</keyword>
<evidence type="ECO:0000313" key="7">
    <source>
        <dbReference type="Proteomes" id="UP000243498"/>
    </source>
</evidence>
<keyword evidence="7" id="KW-1185">Reference proteome</keyword>
<dbReference type="PANTHER" id="PTHR43150:SF2">
    <property type="entry name" value="HYPERKINETIC, ISOFORM M"/>
    <property type="match status" value="1"/>
</dbReference>
<feature type="compositionally biased region" description="Basic and acidic residues" evidence="4">
    <location>
        <begin position="347"/>
        <end position="358"/>
    </location>
</feature>
<keyword evidence="3" id="KW-0560">Oxidoreductase</keyword>
<dbReference type="OMA" id="YLPWSPL"/>